<accession>A0AAT9GNM1</accession>
<evidence type="ECO:0000256" key="4">
    <source>
        <dbReference type="ARBA" id="ARBA00022813"/>
    </source>
</evidence>
<gene>
    <name evidence="11" type="ORF">SJAV_02190</name>
</gene>
<dbReference type="InterPro" id="IPR000246">
    <property type="entry name" value="Peptidase_T2"/>
</dbReference>
<evidence type="ECO:0000256" key="6">
    <source>
        <dbReference type="ARBA" id="ARBA00044776"/>
    </source>
</evidence>
<dbReference type="InterPro" id="IPR029055">
    <property type="entry name" value="Ntn_hydrolases_N"/>
</dbReference>
<reference evidence="11" key="1">
    <citation type="submission" date="2024-03" db="EMBL/GenBank/DDBJ databases">
        <title>Complete genome sequence of Sulfurisphaera javensis strain KD-1.</title>
        <authorList>
            <person name="Sakai H."/>
            <person name="Nur N."/>
            <person name="Suwanto A."/>
            <person name="Kurosawa N."/>
        </authorList>
    </citation>
    <scope>NUCLEOTIDE SEQUENCE</scope>
    <source>
        <strain evidence="11">KD-1</strain>
    </source>
</reference>
<dbReference type="SUPFAM" id="SSF56235">
    <property type="entry name" value="N-terminal nucleophile aminohydrolases (Ntn hydrolases)"/>
    <property type="match status" value="1"/>
</dbReference>
<evidence type="ECO:0000256" key="1">
    <source>
        <dbReference type="ARBA" id="ARBA00012920"/>
    </source>
</evidence>
<feature type="binding site" evidence="9">
    <location>
        <begin position="188"/>
        <end position="191"/>
    </location>
    <ligand>
        <name>substrate</name>
    </ligand>
</feature>
<keyword evidence="2" id="KW-0645">Protease</keyword>
<feature type="binding site" evidence="9">
    <location>
        <begin position="166"/>
        <end position="169"/>
    </location>
    <ligand>
        <name>substrate</name>
    </ligand>
</feature>
<proteinExistence type="predicted"/>
<dbReference type="GO" id="GO:0006508">
    <property type="term" value="P:proteolysis"/>
    <property type="evidence" value="ECO:0007669"/>
    <property type="project" value="UniProtKB-KW"/>
</dbReference>
<dbReference type="GO" id="GO:0005737">
    <property type="term" value="C:cytoplasm"/>
    <property type="evidence" value="ECO:0007669"/>
    <property type="project" value="TreeGrafter"/>
</dbReference>
<evidence type="ECO:0000256" key="5">
    <source>
        <dbReference type="ARBA" id="ARBA00030414"/>
    </source>
</evidence>
<comment type="catalytic activity">
    <reaction evidence="7">
        <text>L-asparagine + H2O = L-aspartate + NH4(+)</text>
        <dbReference type="Rhea" id="RHEA:21016"/>
        <dbReference type="ChEBI" id="CHEBI:15377"/>
        <dbReference type="ChEBI" id="CHEBI:28938"/>
        <dbReference type="ChEBI" id="CHEBI:29991"/>
        <dbReference type="ChEBI" id="CHEBI:58048"/>
        <dbReference type="EC" id="3.5.1.1"/>
    </reaction>
</comment>
<sequence>MKYTPPILLIHGGAGDWSKRDSEKGLREIKNALNRGYEEFKRGSAIEAVVEAIAYMEDSGAFDAGIGSVKNAKGEIEMDAGIMHGNTWRVGAVASVRVKNPIKEALRVMLDGKHVLLVGNRGEESLKEFLGNSQGGDTVGAVALDEQGNLVAGTSTGGISGKYPGRVGDSPIPGAGYYATPRVAVSSTGIGEIILRVLPAKEVDILVSMGFSIEDSIRSVINKVTEMFGKGNIGMIGIDSKGYAYAYYNTVGMARGVKDKNNEKSFVFEGEI</sequence>
<evidence type="ECO:0000313" key="11">
    <source>
        <dbReference type="EMBL" id="BFH72275.1"/>
    </source>
</evidence>
<evidence type="ECO:0000256" key="7">
    <source>
        <dbReference type="ARBA" id="ARBA00049366"/>
    </source>
</evidence>
<feature type="site" description="Cleavage; by autolysis" evidence="10">
    <location>
        <begin position="137"/>
        <end position="138"/>
    </location>
</feature>
<dbReference type="PANTHER" id="PTHR10188">
    <property type="entry name" value="L-ASPARAGINASE"/>
    <property type="match status" value="1"/>
</dbReference>
<dbReference type="CDD" id="cd14950">
    <property type="entry name" value="Asparaginase_2_like_2"/>
    <property type="match status" value="1"/>
</dbReference>
<evidence type="ECO:0000256" key="9">
    <source>
        <dbReference type="PIRSR" id="PIRSR600246-2"/>
    </source>
</evidence>
<dbReference type="EC" id="3.5.1.1" evidence="1"/>
<name>A0AAT9GNM1_9CREN</name>
<dbReference type="AlphaFoldDB" id="A0AAT9GNM1"/>
<dbReference type="EMBL" id="AP031322">
    <property type="protein sequence ID" value="BFH72275.1"/>
    <property type="molecule type" value="Genomic_DNA"/>
</dbReference>
<keyword evidence="3" id="KW-0378">Hydrolase</keyword>
<dbReference type="GeneID" id="92353149"/>
<dbReference type="GO" id="GO:0008233">
    <property type="term" value="F:peptidase activity"/>
    <property type="evidence" value="ECO:0007669"/>
    <property type="project" value="UniProtKB-KW"/>
</dbReference>
<dbReference type="KEGG" id="sjv:SJAV_02190"/>
<evidence type="ECO:0000256" key="2">
    <source>
        <dbReference type="ARBA" id="ARBA00022670"/>
    </source>
</evidence>
<keyword evidence="4" id="KW-0068">Autocatalytic cleavage</keyword>
<evidence type="ECO:0000256" key="3">
    <source>
        <dbReference type="ARBA" id="ARBA00022801"/>
    </source>
</evidence>
<evidence type="ECO:0000256" key="10">
    <source>
        <dbReference type="PIRSR" id="PIRSR600246-3"/>
    </source>
</evidence>
<organism evidence="11">
    <name type="scientific">Sulfurisphaera javensis</name>
    <dbReference type="NCBI Taxonomy" id="2049879"/>
    <lineage>
        <taxon>Archaea</taxon>
        <taxon>Thermoproteota</taxon>
        <taxon>Thermoprotei</taxon>
        <taxon>Sulfolobales</taxon>
        <taxon>Sulfolobaceae</taxon>
        <taxon>Sulfurisphaera</taxon>
    </lineage>
</organism>
<dbReference type="PANTHER" id="PTHR10188:SF6">
    <property type="entry name" value="N(4)-(BETA-N-ACETYLGLUCOSAMINYL)-L-ASPARAGINASE"/>
    <property type="match status" value="1"/>
</dbReference>
<protein>
    <recommendedName>
        <fullName evidence="6">Plant-type L-asparaginase</fullName>
        <ecNumber evidence="1">3.5.1.1</ecNumber>
    </recommendedName>
    <alternativeName>
        <fullName evidence="5">L-asparagine amidohydrolase</fullName>
    </alternativeName>
</protein>
<dbReference type="RefSeq" id="WP_369610511.1">
    <property type="nucleotide sequence ID" value="NZ_AP031322.1"/>
</dbReference>
<dbReference type="FunFam" id="3.60.20.30:FF:000001">
    <property type="entry name" value="Isoaspartyl peptidase/L-asparaginase"/>
    <property type="match status" value="1"/>
</dbReference>
<dbReference type="Gene3D" id="3.60.20.30">
    <property type="entry name" value="(Glycosyl)asparaginase"/>
    <property type="match status" value="1"/>
</dbReference>
<evidence type="ECO:0000256" key="8">
    <source>
        <dbReference type="PIRSR" id="PIRSR600246-1"/>
    </source>
</evidence>
<feature type="active site" description="Nucleophile" evidence="8">
    <location>
        <position position="138"/>
    </location>
</feature>
<dbReference type="GO" id="GO:0004067">
    <property type="term" value="F:asparaginase activity"/>
    <property type="evidence" value="ECO:0007669"/>
    <property type="project" value="UniProtKB-EC"/>
</dbReference>
<dbReference type="Pfam" id="PF01112">
    <property type="entry name" value="Asparaginase_2"/>
    <property type="match status" value="2"/>
</dbReference>